<organism evidence="2 3">
    <name type="scientific">Bacteroides xylanisolvens</name>
    <dbReference type="NCBI Taxonomy" id="371601"/>
    <lineage>
        <taxon>Bacteria</taxon>
        <taxon>Pseudomonadati</taxon>
        <taxon>Bacteroidota</taxon>
        <taxon>Bacteroidia</taxon>
        <taxon>Bacteroidales</taxon>
        <taxon>Bacteroidaceae</taxon>
        <taxon>Bacteroides</taxon>
    </lineage>
</organism>
<dbReference type="EMBL" id="QRYV01000021">
    <property type="protein sequence ID" value="RGV14871.1"/>
    <property type="molecule type" value="Genomic_DNA"/>
</dbReference>
<keyword evidence="1" id="KW-1133">Transmembrane helix</keyword>
<reference evidence="2 3" key="1">
    <citation type="submission" date="2018-08" db="EMBL/GenBank/DDBJ databases">
        <title>A genome reference for cultivated species of the human gut microbiota.</title>
        <authorList>
            <person name="Zou Y."/>
            <person name="Xue W."/>
            <person name="Luo G."/>
        </authorList>
    </citation>
    <scope>NUCLEOTIDE SEQUENCE [LARGE SCALE GENOMIC DNA]</scope>
    <source>
        <strain evidence="2 3">AF14-7</strain>
    </source>
</reference>
<gene>
    <name evidence="2" type="ORF">DWW25_10500</name>
</gene>
<protein>
    <submittedName>
        <fullName evidence="2">Uncharacterized protein</fullName>
    </submittedName>
</protein>
<evidence type="ECO:0000256" key="1">
    <source>
        <dbReference type="SAM" id="Phobius"/>
    </source>
</evidence>
<dbReference type="AlphaFoldDB" id="A0A412VYG3"/>
<evidence type="ECO:0000313" key="3">
    <source>
        <dbReference type="Proteomes" id="UP000283369"/>
    </source>
</evidence>
<dbReference type="RefSeq" id="WP_117809690.1">
    <property type="nucleotide sequence ID" value="NZ_JAQCUV010000038.1"/>
</dbReference>
<dbReference type="Proteomes" id="UP000283369">
    <property type="component" value="Unassembled WGS sequence"/>
</dbReference>
<proteinExistence type="predicted"/>
<keyword evidence="1" id="KW-0812">Transmembrane</keyword>
<evidence type="ECO:0000313" key="2">
    <source>
        <dbReference type="EMBL" id="RGV14871.1"/>
    </source>
</evidence>
<feature type="transmembrane region" description="Helical" evidence="1">
    <location>
        <begin position="12"/>
        <end position="30"/>
    </location>
</feature>
<accession>A0A412VYG3</accession>
<name>A0A412VYG3_9BACE</name>
<comment type="caution">
    <text evidence="2">The sequence shown here is derived from an EMBL/GenBank/DDBJ whole genome shotgun (WGS) entry which is preliminary data.</text>
</comment>
<sequence>MEINLSKKKKWILRIICICVLLQLPVVYFMDKFYYFNDDNIRYTIGTYYKEGVIVNSSSNKEKGFIYYVDSIKHVATTGKFNNTDISHTHVLIMFSAVFHGNAKVLSIIVPKWVLAPPKAEWEQFPPDINWKGAELDTACMKKMNLEIP</sequence>
<keyword evidence="1" id="KW-0472">Membrane</keyword>